<evidence type="ECO:0000313" key="2">
    <source>
        <dbReference type="EMBL" id="MDP2502849.1"/>
    </source>
</evidence>
<feature type="transmembrane region" description="Helical" evidence="1">
    <location>
        <begin position="168"/>
        <end position="188"/>
    </location>
</feature>
<keyword evidence="1" id="KW-0812">Transmembrane</keyword>
<gene>
    <name evidence="2" type="ORF">Q8W42_19195</name>
</gene>
<keyword evidence="1" id="KW-1133">Transmembrane helix</keyword>
<dbReference type="AlphaFoldDB" id="A0AB35N100"/>
<name>A0AB35N100_VIBSP</name>
<dbReference type="Proteomes" id="UP001177935">
    <property type="component" value="Unassembled WGS sequence"/>
</dbReference>
<feature type="transmembrane region" description="Helical" evidence="1">
    <location>
        <begin position="6"/>
        <end position="39"/>
    </location>
</feature>
<protein>
    <recommendedName>
        <fullName evidence="4">Oligosaccharide repeat unit polymerase</fullName>
    </recommendedName>
</protein>
<feature type="transmembrane region" description="Helical" evidence="1">
    <location>
        <begin position="241"/>
        <end position="258"/>
    </location>
</feature>
<evidence type="ECO:0008006" key="4">
    <source>
        <dbReference type="Google" id="ProtNLM"/>
    </source>
</evidence>
<keyword evidence="1" id="KW-0472">Membrane</keyword>
<organism evidence="2 3">
    <name type="scientific">Vibrio splendidus</name>
    <dbReference type="NCBI Taxonomy" id="29497"/>
    <lineage>
        <taxon>Bacteria</taxon>
        <taxon>Pseudomonadati</taxon>
        <taxon>Pseudomonadota</taxon>
        <taxon>Gammaproteobacteria</taxon>
        <taxon>Vibrionales</taxon>
        <taxon>Vibrionaceae</taxon>
        <taxon>Vibrio</taxon>
    </lineage>
</organism>
<feature type="transmembrane region" description="Helical" evidence="1">
    <location>
        <begin position="195"/>
        <end position="212"/>
    </location>
</feature>
<accession>A0AB35N100</accession>
<feature type="transmembrane region" description="Helical" evidence="1">
    <location>
        <begin position="130"/>
        <end position="148"/>
    </location>
</feature>
<feature type="transmembrane region" description="Helical" evidence="1">
    <location>
        <begin position="379"/>
        <end position="398"/>
    </location>
</feature>
<feature type="transmembrane region" description="Helical" evidence="1">
    <location>
        <begin position="344"/>
        <end position="367"/>
    </location>
</feature>
<reference evidence="2" key="1">
    <citation type="submission" date="2023-07" db="EMBL/GenBank/DDBJ databases">
        <title>Genome content predicts the carbon catabolic preferences of heterotrophic bacteria.</title>
        <authorList>
            <person name="Gralka M."/>
        </authorList>
    </citation>
    <scope>NUCLEOTIDE SEQUENCE</scope>
    <source>
        <strain evidence="2">6E02</strain>
    </source>
</reference>
<comment type="caution">
    <text evidence="2">The sequence shown here is derived from an EMBL/GenBank/DDBJ whole genome shotgun (WGS) entry which is preliminary data.</text>
</comment>
<feature type="transmembrane region" description="Helical" evidence="1">
    <location>
        <begin position="404"/>
        <end position="424"/>
    </location>
</feature>
<sequence length="430" mass="49975">MSYNTKLFAVAFCWIISILFSLTDLALLTIMISNLVLFLGILYQVRAQPPILATLVFLFSYFCYYFYFLIGYKLGPYVLYQHEYYYIYSNYLWLCFLSGFFFFIKPEFSRLQHSYDLGRELISKFPNSNVLFYFYFSICTFIITKLIFDSSNVIFSTSKYQAYLDNLDSVGGISVLFFCFYVTASLYINPFRTGFKRLLLYAITVVYIYFSITRGMRMLFVSILMVNYILFFYNKFDCKRVIIMMLMGFLLLLSINKLKHDIVDDGQLYNLNGEKYVLVNQAQILYGGAAAIGAVEDKLFTLHDRLGVSAGLLLESIIPPTFLPRDIKYPSVLHDRVDFGGGGLFIFVVYIASGPIGVIVLGSLLSVGISRICLHHRTLNRFELLFFILSLCLATRWISYDFNVMYRLPIFTCILVLFIDFIFYKNKRVQ</sequence>
<dbReference type="RefSeq" id="WP_102534462.1">
    <property type="nucleotide sequence ID" value="NZ_CAWNTE010000096.1"/>
</dbReference>
<evidence type="ECO:0000256" key="1">
    <source>
        <dbReference type="SAM" id="Phobius"/>
    </source>
</evidence>
<feature type="transmembrane region" description="Helical" evidence="1">
    <location>
        <begin position="84"/>
        <end position="104"/>
    </location>
</feature>
<evidence type="ECO:0000313" key="3">
    <source>
        <dbReference type="Proteomes" id="UP001177935"/>
    </source>
</evidence>
<feature type="transmembrane region" description="Helical" evidence="1">
    <location>
        <begin position="51"/>
        <end position="72"/>
    </location>
</feature>
<proteinExistence type="predicted"/>
<dbReference type="EMBL" id="JAUYVL010000014">
    <property type="protein sequence ID" value="MDP2502849.1"/>
    <property type="molecule type" value="Genomic_DNA"/>
</dbReference>